<sequence>MNMTRPAPSTRPVVATPAAHTSGAPWRQAVIASHGGQALGPAHLRRDGDPDPALHAPVEVGEDREHLVTTNVDTHDPAPRRP</sequence>
<feature type="region of interest" description="Disordered" evidence="1">
    <location>
        <begin position="39"/>
        <end position="82"/>
    </location>
</feature>
<proteinExistence type="predicted"/>
<keyword evidence="3" id="KW-1185">Reference proteome</keyword>
<dbReference type="EMBL" id="JACIBV010000001">
    <property type="protein sequence ID" value="MBB3728596.1"/>
    <property type="molecule type" value="Genomic_DNA"/>
</dbReference>
<dbReference type="Proteomes" id="UP000579945">
    <property type="component" value="Unassembled WGS sequence"/>
</dbReference>
<dbReference type="AlphaFoldDB" id="A0A7W5V1D1"/>
<organism evidence="2 3">
    <name type="scientific">Nonomuraea dietziae</name>
    <dbReference type="NCBI Taxonomy" id="65515"/>
    <lineage>
        <taxon>Bacteria</taxon>
        <taxon>Bacillati</taxon>
        <taxon>Actinomycetota</taxon>
        <taxon>Actinomycetes</taxon>
        <taxon>Streptosporangiales</taxon>
        <taxon>Streptosporangiaceae</taxon>
        <taxon>Nonomuraea</taxon>
    </lineage>
</organism>
<gene>
    <name evidence="2" type="ORF">FHR33_004456</name>
</gene>
<protein>
    <submittedName>
        <fullName evidence="2">Uncharacterized protein</fullName>
    </submittedName>
</protein>
<dbReference type="RefSeq" id="WP_221241191.1">
    <property type="nucleotide sequence ID" value="NZ_JACIBV010000001.1"/>
</dbReference>
<evidence type="ECO:0000313" key="3">
    <source>
        <dbReference type="Proteomes" id="UP000579945"/>
    </source>
</evidence>
<evidence type="ECO:0000256" key="1">
    <source>
        <dbReference type="SAM" id="MobiDB-lite"/>
    </source>
</evidence>
<accession>A0A7W5V1D1</accession>
<feature type="region of interest" description="Disordered" evidence="1">
    <location>
        <begin position="1"/>
        <end position="21"/>
    </location>
</feature>
<name>A0A7W5V1D1_9ACTN</name>
<evidence type="ECO:0000313" key="2">
    <source>
        <dbReference type="EMBL" id="MBB3728596.1"/>
    </source>
</evidence>
<dbReference type="GeneID" id="95396023"/>
<comment type="caution">
    <text evidence="2">The sequence shown here is derived from an EMBL/GenBank/DDBJ whole genome shotgun (WGS) entry which is preliminary data.</text>
</comment>
<feature type="compositionally biased region" description="Basic and acidic residues" evidence="1">
    <location>
        <begin position="61"/>
        <end position="82"/>
    </location>
</feature>
<reference evidence="2 3" key="1">
    <citation type="submission" date="2020-08" db="EMBL/GenBank/DDBJ databases">
        <title>Sequencing the genomes of 1000 actinobacteria strains.</title>
        <authorList>
            <person name="Klenk H.-P."/>
        </authorList>
    </citation>
    <scope>NUCLEOTIDE SEQUENCE [LARGE SCALE GENOMIC DNA]</scope>
    <source>
        <strain evidence="2 3">DSM 44320</strain>
    </source>
</reference>